<keyword evidence="7" id="KW-1185">Reference proteome</keyword>
<dbReference type="OMA" id="GGQNVNC"/>
<protein>
    <recommendedName>
        <fullName evidence="3">Large ribosomal subunit protein mL62</fullName>
        <ecNumber evidence="1">3.1.1.29</ecNumber>
    </recommendedName>
    <alternativeName>
        <fullName evidence="4">Peptidyl-tRNA hydrolase ICT1, mitochondrial</fullName>
    </alternativeName>
</protein>
<evidence type="ECO:0000256" key="3">
    <source>
        <dbReference type="ARBA" id="ARBA00039441"/>
    </source>
</evidence>
<dbReference type="PANTHER" id="PTHR11075">
    <property type="entry name" value="PEPTIDE CHAIN RELEASE FACTOR"/>
    <property type="match status" value="1"/>
</dbReference>
<evidence type="ECO:0000256" key="4">
    <source>
        <dbReference type="ARBA" id="ARBA00041531"/>
    </source>
</evidence>
<dbReference type="Pfam" id="PF00472">
    <property type="entry name" value="RF-1"/>
    <property type="match status" value="1"/>
</dbReference>
<name>A0A914AQD6_PATMI</name>
<proteinExistence type="inferred from homology"/>
<accession>A0A914AQD6</accession>
<feature type="domain" description="Prokaryotic-type class I peptide chain release factors" evidence="5">
    <location>
        <begin position="62"/>
        <end position="194"/>
    </location>
</feature>
<comment type="similarity">
    <text evidence="2">Belongs to the prokaryotic/mitochondrial release factor family. Mitochondrion-specific ribosomal protein mL62 subfamily.</text>
</comment>
<reference evidence="6" key="1">
    <citation type="submission" date="2022-11" db="UniProtKB">
        <authorList>
            <consortium name="EnsemblMetazoa"/>
        </authorList>
    </citation>
    <scope>IDENTIFICATION</scope>
</reference>
<dbReference type="InterPro" id="IPR052104">
    <property type="entry name" value="Mito_Release_Factor_mL62"/>
</dbReference>
<evidence type="ECO:0000256" key="2">
    <source>
        <dbReference type="ARBA" id="ARBA00038225"/>
    </source>
</evidence>
<sequence>MLRQISQTFVRTHRTIYQSCVVNAESYKSAYSVDKLYPNSNPDITDAVEPPQHNIEPTEQFDGHIPVEKLTVKYSCSSGPGGQNVNKVHTKADVRFHVESAGWLPTHIRQSILEKKSTKINSKGELMVTSERTRSQISNFSDCLHKIRDIIEEVQRKPKEPSEKDKAVLRMRVEKMNRERLRQKKIHSAVKNDRKVMFE</sequence>
<dbReference type="GO" id="GO:0070126">
    <property type="term" value="P:mitochondrial translational termination"/>
    <property type="evidence" value="ECO:0007669"/>
    <property type="project" value="TreeGrafter"/>
</dbReference>
<evidence type="ECO:0000256" key="1">
    <source>
        <dbReference type="ARBA" id="ARBA00013260"/>
    </source>
</evidence>
<dbReference type="PANTHER" id="PTHR11075:SF54">
    <property type="entry name" value="LARGE RIBOSOMAL SUBUNIT PROTEIN ML62"/>
    <property type="match status" value="1"/>
</dbReference>
<dbReference type="SUPFAM" id="SSF110916">
    <property type="entry name" value="Peptidyl-tRNA hydrolase domain-like"/>
    <property type="match status" value="1"/>
</dbReference>
<dbReference type="OrthoDB" id="270639at2759"/>
<evidence type="ECO:0000313" key="6">
    <source>
        <dbReference type="EnsemblMetazoa" id="XP_038065972.1"/>
    </source>
</evidence>
<dbReference type="EnsemblMetazoa" id="XM_038210044.1">
    <property type="protein sequence ID" value="XP_038065972.1"/>
    <property type="gene ID" value="LOC119736043"/>
</dbReference>
<dbReference type="GeneID" id="119736043"/>
<dbReference type="GO" id="GO:0005762">
    <property type="term" value="C:mitochondrial large ribosomal subunit"/>
    <property type="evidence" value="ECO:0007669"/>
    <property type="project" value="TreeGrafter"/>
</dbReference>
<dbReference type="Proteomes" id="UP000887568">
    <property type="component" value="Unplaced"/>
</dbReference>
<dbReference type="EC" id="3.1.1.29" evidence="1"/>
<dbReference type="Gene3D" id="3.30.160.20">
    <property type="match status" value="1"/>
</dbReference>
<dbReference type="FunFam" id="3.30.160.20:FF:000046">
    <property type="entry name" value="Peptidyl-tRNA hydrolase ICT1"/>
    <property type="match status" value="1"/>
</dbReference>
<dbReference type="GO" id="GO:0016150">
    <property type="term" value="F:translation release factor activity, codon nonspecific"/>
    <property type="evidence" value="ECO:0007669"/>
    <property type="project" value="TreeGrafter"/>
</dbReference>
<dbReference type="GO" id="GO:0004045">
    <property type="term" value="F:peptidyl-tRNA hydrolase activity"/>
    <property type="evidence" value="ECO:0007669"/>
    <property type="project" value="UniProtKB-EC"/>
</dbReference>
<evidence type="ECO:0000313" key="7">
    <source>
        <dbReference type="Proteomes" id="UP000887568"/>
    </source>
</evidence>
<evidence type="ECO:0000259" key="5">
    <source>
        <dbReference type="Pfam" id="PF00472"/>
    </source>
</evidence>
<organism evidence="6 7">
    <name type="scientific">Patiria miniata</name>
    <name type="common">Bat star</name>
    <name type="synonym">Asterina miniata</name>
    <dbReference type="NCBI Taxonomy" id="46514"/>
    <lineage>
        <taxon>Eukaryota</taxon>
        <taxon>Metazoa</taxon>
        <taxon>Echinodermata</taxon>
        <taxon>Eleutherozoa</taxon>
        <taxon>Asterozoa</taxon>
        <taxon>Asteroidea</taxon>
        <taxon>Valvatacea</taxon>
        <taxon>Valvatida</taxon>
        <taxon>Asterinidae</taxon>
        <taxon>Patiria</taxon>
    </lineage>
</organism>
<dbReference type="InterPro" id="IPR000352">
    <property type="entry name" value="Pep_chain_release_fac_I"/>
</dbReference>
<dbReference type="RefSeq" id="XP_038065972.1">
    <property type="nucleotide sequence ID" value="XM_038210044.1"/>
</dbReference>
<dbReference type="AlphaFoldDB" id="A0A914AQD6"/>